<sequence length="147" mass="16068">MSRAVGGLGSIRGILASRARSQAAHKFCNCIARAPHSTSFGQTLQFITSIKLEELEKQRLAFKAHAAVIDKAAAVSDDPPRLLLDAVRSWRGSGAADPSTLLQARKDPGFSPDVVKDWADTLETHIRHSMTRFEFAKLFGGLFFENS</sequence>
<protein>
    <submittedName>
        <fullName evidence="1">Uncharacterized protein</fullName>
    </submittedName>
</protein>
<comment type="caution">
    <text evidence="1">The sequence shown here is derived from an EMBL/GenBank/DDBJ whole genome shotgun (WGS) entry which is preliminary data.</text>
</comment>
<keyword evidence="2" id="KW-1185">Reference proteome</keyword>
<gene>
    <name evidence="1" type="ORF">B0H16DRAFT_1736390</name>
</gene>
<dbReference type="Proteomes" id="UP001215598">
    <property type="component" value="Unassembled WGS sequence"/>
</dbReference>
<dbReference type="AlphaFoldDB" id="A0AAD7HP25"/>
<dbReference type="EMBL" id="JARKIB010000197">
    <property type="protein sequence ID" value="KAJ7725095.1"/>
    <property type="molecule type" value="Genomic_DNA"/>
</dbReference>
<evidence type="ECO:0000313" key="1">
    <source>
        <dbReference type="EMBL" id="KAJ7725095.1"/>
    </source>
</evidence>
<accession>A0AAD7HP25</accession>
<dbReference type="PANTHER" id="PTHR37015:SF2">
    <property type="entry name" value="REVERSE TRANSCRIPTASE DOMAIN-CONTAINING PROTEIN"/>
    <property type="match status" value="1"/>
</dbReference>
<name>A0AAD7HP25_9AGAR</name>
<dbReference type="PANTHER" id="PTHR37015">
    <property type="entry name" value="REVERSE TRANSCRIPTASE DOMAIN-CONTAINING PROTEIN"/>
    <property type="match status" value="1"/>
</dbReference>
<reference evidence="1" key="1">
    <citation type="submission" date="2023-03" db="EMBL/GenBank/DDBJ databases">
        <title>Massive genome expansion in bonnet fungi (Mycena s.s.) driven by repeated elements and novel gene families across ecological guilds.</title>
        <authorList>
            <consortium name="Lawrence Berkeley National Laboratory"/>
            <person name="Harder C.B."/>
            <person name="Miyauchi S."/>
            <person name="Viragh M."/>
            <person name="Kuo A."/>
            <person name="Thoen E."/>
            <person name="Andreopoulos B."/>
            <person name="Lu D."/>
            <person name="Skrede I."/>
            <person name="Drula E."/>
            <person name="Henrissat B."/>
            <person name="Morin E."/>
            <person name="Kohler A."/>
            <person name="Barry K."/>
            <person name="LaButti K."/>
            <person name="Morin E."/>
            <person name="Salamov A."/>
            <person name="Lipzen A."/>
            <person name="Mereny Z."/>
            <person name="Hegedus B."/>
            <person name="Baldrian P."/>
            <person name="Stursova M."/>
            <person name="Weitz H."/>
            <person name="Taylor A."/>
            <person name="Grigoriev I.V."/>
            <person name="Nagy L.G."/>
            <person name="Martin F."/>
            <person name="Kauserud H."/>
        </authorList>
    </citation>
    <scope>NUCLEOTIDE SEQUENCE</scope>
    <source>
        <strain evidence="1">CBHHK182m</strain>
    </source>
</reference>
<evidence type="ECO:0000313" key="2">
    <source>
        <dbReference type="Proteomes" id="UP001215598"/>
    </source>
</evidence>
<organism evidence="1 2">
    <name type="scientific">Mycena metata</name>
    <dbReference type="NCBI Taxonomy" id="1033252"/>
    <lineage>
        <taxon>Eukaryota</taxon>
        <taxon>Fungi</taxon>
        <taxon>Dikarya</taxon>
        <taxon>Basidiomycota</taxon>
        <taxon>Agaricomycotina</taxon>
        <taxon>Agaricomycetes</taxon>
        <taxon>Agaricomycetidae</taxon>
        <taxon>Agaricales</taxon>
        <taxon>Marasmiineae</taxon>
        <taxon>Mycenaceae</taxon>
        <taxon>Mycena</taxon>
    </lineage>
</organism>
<proteinExistence type="predicted"/>